<protein>
    <submittedName>
        <fullName evidence="1">Uncharacterized protein</fullName>
    </submittedName>
</protein>
<dbReference type="Proteomes" id="UP000712600">
    <property type="component" value="Unassembled WGS sequence"/>
</dbReference>
<gene>
    <name evidence="1" type="ORF">F2Q69_00059352</name>
</gene>
<evidence type="ECO:0000313" key="2">
    <source>
        <dbReference type="Proteomes" id="UP000712600"/>
    </source>
</evidence>
<accession>A0A8S9RH58</accession>
<evidence type="ECO:0000313" key="1">
    <source>
        <dbReference type="EMBL" id="KAF3572243.1"/>
    </source>
</evidence>
<reference evidence="1" key="1">
    <citation type="submission" date="2019-12" db="EMBL/GenBank/DDBJ databases">
        <title>Genome sequencing and annotation of Brassica cretica.</title>
        <authorList>
            <person name="Studholme D.J."/>
            <person name="Sarris P."/>
        </authorList>
    </citation>
    <scope>NUCLEOTIDE SEQUENCE</scope>
    <source>
        <strain evidence="1">PFS-109/04</strain>
        <tissue evidence="1">Leaf</tissue>
    </source>
</reference>
<sequence length="139" mass="14527">MGEWSSEECVEKGVLVICVGVSGYVKAGSIEGFLSMEVGEAEVSVGCNTDNFAGVGGFEEVWPGFGLAAFAYDKGGNSARAEKVGEAEVSVGCNTDNFAGVADFEEVCPEFELAAFAYDKGGNSARAEKVLVVWVRCLS</sequence>
<organism evidence="1 2">
    <name type="scientific">Brassica cretica</name>
    <name type="common">Mustard</name>
    <dbReference type="NCBI Taxonomy" id="69181"/>
    <lineage>
        <taxon>Eukaryota</taxon>
        <taxon>Viridiplantae</taxon>
        <taxon>Streptophyta</taxon>
        <taxon>Embryophyta</taxon>
        <taxon>Tracheophyta</taxon>
        <taxon>Spermatophyta</taxon>
        <taxon>Magnoliopsida</taxon>
        <taxon>eudicotyledons</taxon>
        <taxon>Gunneridae</taxon>
        <taxon>Pentapetalae</taxon>
        <taxon>rosids</taxon>
        <taxon>malvids</taxon>
        <taxon>Brassicales</taxon>
        <taxon>Brassicaceae</taxon>
        <taxon>Brassiceae</taxon>
        <taxon>Brassica</taxon>
    </lineage>
</organism>
<name>A0A8S9RH58_BRACR</name>
<dbReference type="EMBL" id="QGKX02000095">
    <property type="protein sequence ID" value="KAF3572243.1"/>
    <property type="molecule type" value="Genomic_DNA"/>
</dbReference>
<dbReference type="AlphaFoldDB" id="A0A8S9RH58"/>
<comment type="caution">
    <text evidence="1">The sequence shown here is derived from an EMBL/GenBank/DDBJ whole genome shotgun (WGS) entry which is preliminary data.</text>
</comment>
<proteinExistence type="predicted"/>